<dbReference type="GeneTree" id="ENSGT00390000014091"/>
<feature type="compositionally biased region" description="Polar residues" evidence="8">
    <location>
        <begin position="624"/>
        <end position="639"/>
    </location>
</feature>
<feature type="region of interest" description="Disordered" evidence="8">
    <location>
        <begin position="19"/>
        <end position="57"/>
    </location>
</feature>
<feature type="compositionally biased region" description="Polar residues" evidence="8">
    <location>
        <begin position="745"/>
        <end position="760"/>
    </location>
</feature>
<dbReference type="InterPro" id="IPR018574">
    <property type="entry name" value="Structure-sp_endonuc_su_Slx4"/>
</dbReference>
<evidence type="ECO:0000313" key="11">
    <source>
        <dbReference type="Proteomes" id="UP000261380"/>
    </source>
</evidence>
<dbReference type="AlphaFoldDB" id="A0A3B5M7E9"/>
<feature type="compositionally biased region" description="Low complexity" evidence="8">
    <location>
        <begin position="307"/>
        <end position="317"/>
    </location>
</feature>
<dbReference type="Gene3D" id="3.30.710.10">
    <property type="entry name" value="Potassium Channel Kv1.1, Chain A"/>
    <property type="match status" value="1"/>
</dbReference>
<reference evidence="10" key="2">
    <citation type="submission" date="2025-09" db="UniProtKB">
        <authorList>
            <consortium name="Ensembl"/>
        </authorList>
    </citation>
    <scope>IDENTIFICATION</scope>
</reference>
<feature type="compositionally biased region" description="Basic and acidic residues" evidence="8">
    <location>
        <begin position="33"/>
        <end position="47"/>
    </location>
</feature>
<keyword evidence="5" id="KW-0234">DNA repair</keyword>
<dbReference type="GO" id="GO:0005509">
    <property type="term" value="F:calcium ion binding"/>
    <property type="evidence" value="ECO:0007669"/>
    <property type="project" value="InterPro"/>
</dbReference>
<dbReference type="Proteomes" id="UP000261380">
    <property type="component" value="Unplaced"/>
</dbReference>
<dbReference type="Pfam" id="PF09494">
    <property type="entry name" value="Slx4"/>
    <property type="match status" value="1"/>
</dbReference>
<evidence type="ECO:0000256" key="7">
    <source>
        <dbReference type="ARBA" id="ARBA00029496"/>
    </source>
</evidence>
<accession>A0A3B5M7E9</accession>
<feature type="compositionally biased region" description="Polar residues" evidence="8">
    <location>
        <begin position="707"/>
        <end position="721"/>
    </location>
</feature>
<evidence type="ECO:0000256" key="1">
    <source>
        <dbReference type="ARBA" id="ARBA00004123"/>
    </source>
</evidence>
<dbReference type="PANTHER" id="PTHR21541:SF3">
    <property type="entry name" value="STRUCTURE-SPECIFIC ENDONUCLEASE SUBUNIT SLX4"/>
    <property type="match status" value="1"/>
</dbReference>
<organism evidence="10 11">
    <name type="scientific">Xiphophorus couchianus</name>
    <name type="common">Monterrey platyfish</name>
    <dbReference type="NCBI Taxonomy" id="32473"/>
    <lineage>
        <taxon>Eukaryota</taxon>
        <taxon>Metazoa</taxon>
        <taxon>Chordata</taxon>
        <taxon>Craniata</taxon>
        <taxon>Vertebrata</taxon>
        <taxon>Euteleostomi</taxon>
        <taxon>Actinopterygii</taxon>
        <taxon>Neopterygii</taxon>
        <taxon>Teleostei</taxon>
        <taxon>Neoteleostei</taxon>
        <taxon>Acanthomorphata</taxon>
        <taxon>Ovalentaria</taxon>
        <taxon>Atherinomorphae</taxon>
        <taxon>Cyprinodontiformes</taxon>
        <taxon>Poeciliidae</taxon>
        <taxon>Poeciliinae</taxon>
        <taxon>Xiphophorus</taxon>
    </lineage>
</organism>
<feature type="region of interest" description="Disordered" evidence="8">
    <location>
        <begin position="988"/>
        <end position="1022"/>
    </location>
</feature>
<feature type="compositionally biased region" description="Low complexity" evidence="8">
    <location>
        <begin position="252"/>
        <end position="262"/>
    </location>
</feature>
<feature type="compositionally biased region" description="Polar residues" evidence="8">
    <location>
        <begin position="832"/>
        <end position="844"/>
    </location>
</feature>
<feature type="region of interest" description="Disordered" evidence="8">
    <location>
        <begin position="250"/>
        <end position="291"/>
    </location>
</feature>
<feature type="compositionally biased region" description="Acidic residues" evidence="8">
    <location>
        <begin position="571"/>
        <end position="583"/>
    </location>
</feature>
<dbReference type="InterPro" id="IPR011333">
    <property type="entry name" value="SKP1/BTB/POZ_sf"/>
</dbReference>
<proteinExistence type="inferred from homology"/>
<reference evidence="10" key="1">
    <citation type="submission" date="2025-08" db="UniProtKB">
        <authorList>
            <consortium name="Ensembl"/>
        </authorList>
    </citation>
    <scope>IDENTIFICATION</scope>
</reference>
<feature type="compositionally biased region" description="Basic and acidic residues" evidence="8">
    <location>
        <begin position="788"/>
        <end position="801"/>
    </location>
</feature>
<feature type="compositionally biased region" description="Basic residues" evidence="8">
    <location>
        <begin position="318"/>
        <end position="327"/>
    </location>
</feature>
<dbReference type="PROSITE" id="PS50222">
    <property type="entry name" value="EF_HAND_2"/>
    <property type="match status" value="1"/>
</dbReference>
<dbReference type="GO" id="GO:0000712">
    <property type="term" value="P:resolution of meiotic recombination intermediates"/>
    <property type="evidence" value="ECO:0007669"/>
    <property type="project" value="TreeGrafter"/>
</dbReference>
<feature type="region of interest" description="Disordered" evidence="8">
    <location>
        <begin position="603"/>
        <end position="940"/>
    </location>
</feature>
<feature type="region of interest" description="Disordered" evidence="8">
    <location>
        <begin position="1105"/>
        <end position="1130"/>
    </location>
</feature>
<evidence type="ECO:0000256" key="2">
    <source>
        <dbReference type="ARBA" id="ARBA00006661"/>
    </source>
</evidence>
<feature type="compositionally biased region" description="Low complexity" evidence="8">
    <location>
        <begin position="921"/>
        <end position="932"/>
    </location>
</feature>
<evidence type="ECO:0000256" key="8">
    <source>
        <dbReference type="SAM" id="MobiDB-lite"/>
    </source>
</evidence>
<dbReference type="Ensembl" id="ENSXCOT00000019660.1">
    <property type="protein sequence ID" value="ENSXCOP00000019422.1"/>
    <property type="gene ID" value="ENSXCOG00000014592.1"/>
</dbReference>
<feature type="compositionally biased region" description="Low complexity" evidence="8">
    <location>
        <begin position="664"/>
        <end position="676"/>
    </location>
</feature>
<sequence>MDDSELDFVDLCSKLLKRVRKKEPAGRPSRKATRGDKRAVDEQDEHSLSGFSATGSEVVCGGTGRDSGDAVQSSAFPPADADLRAKGNVLLRMQEFKRASPQKMMHSNRIEPAKTDGRTLTAQHQKAGNLPESDEALALRLQRELDREAAEAQMVDLEDGGLFFCQICHRDLSHMTPDGRTQHLNRCLDQNEQSALSLPPPSAVPNCPICGKKFKSQKSRSAHLKRCSADMGVSPAVLLQALQRQAEESRSSKLSLFPLPSLETGGIKRKGPPQPELPARKKPRKKADRLDEDTMVALALSSSLLEQQKEQQVQSGSSHRRVKKKKVAVPRPPPLLLVQDAETALARLQERVTALLLRRRSPSPPTPTRRPSKLPCWAGAAPLWRKSTLLGGGSTCPSQFYAAELQHLFTAELSKVIEENKDSFSCFLAIFCHVALSKLSSDLSSMVNNPQLSDVQLQVDSGEVYFAHSFMVYARFLVAFTLNVCVSRFDLQELERLCHFQPENMAAGDDRLDVNQEENVNNQTDQTFVELLRSMWNEEDSDGDERVNEEELEEIYEFAATQRQRVKEEEEKKEEEEDAEPEPGSDRSYSRLFSQSWGVYHDGEASFSPPLLPHEAAPKHSARTLLQSSASFTDESSLNLPVPGPSPWRPAQEAGHRRGEEAAAESQARRSALPSPARRDEAELIVLSDSSEEAEADRSFTGIKPGQNPSPRESVCGSQYSPGDPAGCSPELSWLVPSTPVRSPVGNTKTASMQTDSSMCRTRLFPRVDLASPSRNTVLTSSTPFKASPERRVSPDNRKSTEVFAAHRSVRDSSKPPSIISSTPLHADPERQSTSGQMKTGTRVSNRSGQPSSSSPTESSLQPGVTDMNEETSVPDVRDSSFQQSFMDEPPIAFNDSWGLDACADGDLGGFSLKLDDTEESSSGGRPGVSGPTATSSVQNPARQMVLKLKEIHQYTHQLTSSEEEEGEEAGLPLGRAVSCARFKEPTAPAAAASPVRTDQEEAGDPLSASQGSNVFPVTSSLSADSDVSSSQAASCLQDRLQAVRSFILSDSDLYSRILQYQPLVLSQLQQRLKAAGVRLGAAKLVDYLDSQCITFTTAKPGHQAAGRRRGAWTGRGARGGGRRNGASKR</sequence>
<keyword evidence="3" id="KW-0227">DNA damage</keyword>
<evidence type="ECO:0000256" key="5">
    <source>
        <dbReference type="ARBA" id="ARBA00023204"/>
    </source>
</evidence>
<dbReference type="GO" id="GO:0006281">
    <property type="term" value="P:DNA repair"/>
    <property type="evidence" value="ECO:0007669"/>
    <property type="project" value="UniProtKB-KW"/>
</dbReference>
<dbReference type="GO" id="GO:0033557">
    <property type="term" value="C:Slx1-Slx4 complex"/>
    <property type="evidence" value="ECO:0007669"/>
    <property type="project" value="InterPro"/>
</dbReference>
<comment type="subcellular location">
    <subcellularLocation>
        <location evidence="1">Nucleus</location>
    </subcellularLocation>
</comment>
<dbReference type="InterPro" id="IPR002048">
    <property type="entry name" value="EF_hand_dom"/>
</dbReference>
<name>A0A3B5M7E9_9TELE</name>
<comment type="similarity">
    <text evidence="2">Belongs to the SLX4 family.</text>
</comment>
<dbReference type="GO" id="GO:0006260">
    <property type="term" value="P:DNA replication"/>
    <property type="evidence" value="ECO:0007669"/>
    <property type="project" value="InterPro"/>
</dbReference>
<evidence type="ECO:0000256" key="3">
    <source>
        <dbReference type="ARBA" id="ARBA00022763"/>
    </source>
</evidence>
<evidence type="ECO:0000256" key="6">
    <source>
        <dbReference type="ARBA" id="ARBA00023242"/>
    </source>
</evidence>
<feature type="region of interest" description="Disordered" evidence="8">
    <location>
        <begin position="559"/>
        <end position="590"/>
    </location>
</feature>
<feature type="compositionally biased region" description="Polar residues" evidence="8">
    <location>
        <begin position="1008"/>
        <end position="1019"/>
    </location>
</feature>
<feature type="region of interest" description="Disordered" evidence="8">
    <location>
        <begin position="307"/>
        <end position="327"/>
    </location>
</feature>
<keyword evidence="11" id="KW-1185">Reference proteome</keyword>
<feature type="compositionally biased region" description="Low complexity" evidence="8">
    <location>
        <begin position="845"/>
        <end position="860"/>
    </location>
</feature>
<keyword evidence="4" id="KW-0233">DNA recombination</keyword>
<evidence type="ECO:0000259" key="9">
    <source>
        <dbReference type="PROSITE" id="PS50222"/>
    </source>
</evidence>
<keyword evidence="6" id="KW-0539">Nucleus</keyword>
<dbReference type="PANTHER" id="PTHR21541">
    <property type="entry name" value="BTB POZ DOMAIN CONTAINING 12"/>
    <property type="match status" value="1"/>
</dbReference>
<feature type="domain" description="EF-hand" evidence="9">
    <location>
        <begin position="527"/>
        <end position="562"/>
    </location>
</feature>
<evidence type="ECO:0000313" key="10">
    <source>
        <dbReference type="Ensembl" id="ENSXCOP00000019422.1"/>
    </source>
</evidence>
<dbReference type="STRING" id="32473.ENSXCOP00000019422"/>
<feature type="compositionally biased region" description="Polar residues" evidence="8">
    <location>
        <begin position="773"/>
        <end position="785"/>
    </location>
</feature>
<evidence type="ECO:0000256" key="4">
    <source>
        <dbReference type="ARBA" id="ARBA00023172"/>
    </source>
</evidence>
<protein>
    <recommendedName>
        <fullName evidence="7">Structure-specific endonuclease subunit SLX4</fullName>
    </recommendedName>
</protein>